<dbReference type="PROSITE" id="PS50893">
    <property type="entry name" value="ABC_TRANSPORTER_2"/>
    <property type="match status" value="1"/>
</dbReference>
<dbReference type="STRING" id="401053.AciPR4_1353"/>
<dbReference type="PANTHER" id="PTHR42781:SF4">
    <property type="entry name" value="SPERMIDINE_PUTRESCINE IMPORT ATP-BINDING PROTEIN POTA"/>
    <property type="match status" value="1"/>
</dbReference>
<dbReference type="Proteomes" id="UP000006844">
    <property type="component" value="Chromosome"/>
</dbReference>
<dbReference type="EMBL" id="CP002467">
    <property type="protein sequence ID" value="ADV82177.1"/>
    <property type="molecule type" value="Genomic_DNA"/>
</dbReference>
<dbReference type="PROSITE" id="PS00211">
    <property type="entry name" value="ABC_TRANSPORTER_1"/>
    <property type="match status" value="1"/>
</dbReference>
<evidence type="ECO:0000313" key="5">
    <source>
        <dbReference type="EMBL" id="ADV82177.1"/>
    </source>
</evidence>
<dbReference type="RefSeq" id="WP_013567910.1">
    <property type="nucleotide sequence ID" value="NC_014963.1"/>
</dbReference>
<dbReference type="SUPFAM" id="SSF52540">
    <property type="entry name" value="P-loop containing nucleoside triphosphate hydrolases"/>
    <property type="match status" value="1"/>
</dbReference>
<protein>
    <submittedName>
        <fullName evidence="5">ABC transporter related protein</fullName>
    </submittedName>
</protein>
<keyword evidence="3" id="KW-0067">ATP-binding</keyword>
<dbReference type="AlphaFoldDB" id="E8V022"/>
<keyword evidence="6" id="KW-1185">Reference proteome</keyword>
<dbReference type="FunFam" id="3.40.50.300:FF:000425">
    <property type="entry name" value="Probable ABC transporter, ATP-binding subunit"/>
    <property type="match status" value="1"/>
</dbReference>
<dbReference type="InterPro" id="IPR027417">
    <property type="entry name" value="P-loop_NTPase"/>
</dbReference>
<feature type="domain" description="ABC transporter" evidence="4">
    <location>
        <begin position="7"/>
        <end position="245"/>
    </location>
</feature>
<dbReference type="InterPro" id="IPR003439">
    <property type="entry name" value="ABC_transporter-like_ATP-bd"/>
</dbReference>
<dbReference type="InterPro" id="IPR017871">
    <property type="entry name" value="ABC_transporter-like_CS"/>
</dbReference>
<dbReference type="GO" id="GO:0016887">
    <property type="term" value="F:ATP hydrolysis activity"/>
    <property type="evidence" value="ECO:0007669"/>
    <property type="project" value="InterPro"/>
</dbReference>
<evidence type="ECO:0000256" key="2">
    <source>
        <dbReference type="ARBA" id="ARBA00022741"/>
    </source>
</evidence>
<dbReference type="InterPro" id="IPR050093">
    <property type="entry name" value="ABC_SmlMolc_Importer"/>
</dbReference>
<dbReference type="GO" id="GO:0015697">
    <property type="term" value="P:quaternary ammonium group transport"/>
    <property type="evidence" value="ECO:0007669"/>
    <property type="project" value="UniProtKB-ARBA"/>
</dbReference>
<dbReference type="Gene3D" id="3.40.50.300">
    <property type="entry name" value="P-loop containing nucleotide triphosphate hydrolases"/>
    <property type="match status" value="1"/>
</dbReference>
<dbReference type="PANTHER" id="PTHR42781">
    <property type="entry name" value="SPERMIDINE/PUTRESCINE IMPORT ATP-BINDING PROTEIN POTA"/>
    <property type="match status" value="1"/>
</dbReference>
<dbReference type="OrthoDB" id="9802264at2"/>
<dbReference type="KEGG" id="tsa:AciPR4_1353"/>
<gene>
    <name evidence="5" type="ordered locus">AciPR4_1353</name>
</gene>
<name>E8V022_TERSS</name>
<evidence type="ECO:0000259" key="4">
    <source>
        <dbReference type="PROSITE" id="PS50893"/>
    </source>
</evidence>
<evidence type="ECO:0000313" key="6">
    <source>
        <dbReference type="Proteomes" id="UP000006844"/>
    </source>
</evidence>
<dbReference type="eggNOG" id="COG1125">
    <property type="taxonomic scope" value="Bacteria"/>
</dbReference>
<dbReference type="InterPro" id="IPR003593">
    <property type="entry name" value="AAA+_ATPase"/>
</dbReference>
<proteinExistence type="predicted"/>
<keyword evidence="2" id="KW-0547">Nucleotide-binding</keyword>
<dbReference type="HOGENOM" id="CLU_000604_1_22_0"/>
<evidence type="ECO:0000256" key="1">
    <source>
        <dbReference type="ARBA" id="ARBA00022448"/>
    </source>
</evidence>
<sequence>MAEPGSVQLTRVSLMLPDSRLILDDVSLDLKPGTTTALLGRSGSGKTTLLRMVNALVRPTSGSVVVDGTNVLELSVEDLRKLRHRVGYVIQETGLFPHMTIGRNVALPLELAGKSAAEQERRSAELLQLVGLDPASFSQRHPHQLSGGQRQRAGLARALASEPMLLLLDEPFGALDPLTRAEMQTLLRDLLRRVKTTALLVTHDLNEALFLADNIVFMEAGKVISRTTPDQVRTSLDPAIAAYRNAAGGNHA</sequence>
<evidence type="ECO:0000256" key="3">
    <source>
        <dbReference type="ARBA" id="ARBA00022840"/>
    </source>
</evidence>
<keyword evidence="1" id="KW-0813">Transport</keyword>
<dbReference type="SMART" id="SM00382">
    <property type="entry name" value="AAA"/>
    <property type="match status" value="1"/>
</dbReference>
<accession>E8V022</accession>
<dbReference type="GO" id="GO:0005524">
    <property type="term" value="F:ATP binding"/>
    <property type="evidence" value="ECO:0007669"/>
    <property type="project" value="UniProtKB-KW"/>
</dbReference>
<reference evidence="5 6" key="1">
    <citation type="journal article" date="2012" name="Stand. Genomic Sci.">
        <title>Complete genome sequence of Terriglobus saanensis type strain SP1PR4(T), an Acidobacteria from tundra soil.</title>
        <authorList>
            <person name="Rawat S.R."/>
            <person name="Mannisto M.K."/>
            <person name="Starovoytov V."/>
            <person name="Goodwin L."/>
            <person name="Nolan M."/>
            <person name="Hauser L."/>
            <person name="Land M."/>
            <person name="Davenport K.W."/>
            <person name="Woyke T."/>
            <person name="Haggblom M.M."/>
        </authorList>
    </citation>
    <scope>NUCLEOTIDE SEQUENCE</scope>
    <source>
        <strain evidence="6">ATCC BAA-1853 / DSM 23119 / SP1PR4</strain>
    </source>
</reference>
<dbReference type="Pfam" id="PF00005">
    <property type="entry name" value="ABC_tran"/>
    <property type="match status" value="1"/>
</dbReference>
<organism evidence="5 6">
    <name type="scientific">Terriglobus saanensis (strain ATCC BAA-1853 / DSM 23119 / SP1PR4)</name>
    <dbReference type="NCBI Taxonomy" id="401053"/>
    <lineage>
        <taxon>Bacteria</taxon>
        <taxon>Pseudomonadati</taxon>
        <taxon>Acidobacteriota</taxon>
        <taxon>Terriglobia</taxon>
        <taxon>Terriglobales</taxon>
        <taxon>Acidobacteriaceae</taxon>
        <taxon>Terriglobus</taxon>
    </lineage>
</organism>